<dbReference type="Gene3D" id="2.60.40.10">
    <property type="entry name" value="Immunoglobulins"/>
    <property type="match status" value="1"/>
</dbReference>
<name>A0ABU5QCX2_9BACT</name>
<dbReference type="RefSeq" id="WP_323297613.1">
    <property type="nucleotide sequence ID" value="NZ_JAYFUM010000018.1"/>
</dbReference>
<accession>A0ABU5QCX2</accession>
<sequence>MKKTIDFIFGKLGFVILSLVVIANVVLSSCKESDSVEPISTGTPVIKKVYVLDTITRHKDSTIVGAEPYTLIVINGENLGGVIRAYINDYETSFNTNYNTNTDLIIRISGDTPTDSKVSNKIKLVTSHGEATFDFKIIAKPNIGSFDVYNFGTGRGDITFKGKNFEDVTKVVAYKDRDSPTEVIKDSIVCTVVSKTTDKLVVRIPSTKLSRVTLNFTNSSGTTKGSDVFVNADVALPFFTEDFGTFTSPDGDGKWNGDSWGNPVTVNADQAFAGKKSFSIALSAGGWSWFGFTSWWPRFYYSTDYKYLVFAIKGGANDMPLWITSDATKAGFAEFPDKNRIEVKAKVWNYYKIAIADLDFMYSGSITPRVGFRPKGPDKTDLLYFDDVMLVK</sequence>
<evidence type="ECO:0000313" key="2">
    <source>
        <dbReference type="Proteomes" id="UP001302949"/>
    </source>
</evidence>
<protein>
    <recommendedName>
        <fullName evidence="3">Surface glycan-binding protein B xyloglucan binding domain-containing protein</fullName>
    </recommendedName>
</protein>
<reference evidence="1 2" key="1">
    <citation type="submission" date="2023-12" db="EMBL/GenBank/DDBJ databases">
        <title>Novel species of the genus Arcicella isolated from rivers.</title>
        <authorList>
            <person name="Lu H."/>
        </authorList>
    </citation>
    <scope>NUCLEOTIDE SEQUENCE [LARGE SCALE GENOMIC DNA]</scope>
    <source>
        <strain evidence="1 2">KCTC 23307</strain>
    </source>
</reference>
<organism evidence="1 2">
    <name type="scientific">Arcicella rigui</name>
    <dbReference type="NCBI Taxonomy" id="797020"/>
    <lineage>
        <taxon>Bacteria</taxon>
        <taxon>Pseudomonadati</taxon>
        <taxon>Bacteroidota</taxon>
        <taxon>Cytophagia</taxon>
        <taxon>Cytophagales</taxon>
        <taxon>Flectobacillaceae</taxon>
        <taxon>Arcicella</taxon>
    </lineage>
</organism>
<keyword evidence="2" id="KW-1185">Reference proteome</keyword>
<dbReference type="PROSITE" id="PS51257">
    <property type="entry name" value="PROKAR_LIPOPROTEIN"/>
    <property type="match status" value="1"/>
</dbReference>
<dbReference type="Proteomes" id="UP001302949">
    <property type="component" value="Unassembled WGS sequence"/>
</dbReference>
<dbReference type="EMBL" id="JAYFUM010000018">
    <property type="protein sequence ID" value="MEA5140458.1"/>
    <property type="molecule type" value="Genomic_DNA"/>
</dbReference>
<proteinExistence type="predicted"/>
<evidence type="ECO:0008006" key="3">
    <source>
        <dbReference type="Google" id="ProtNLM"/>
    </source>
</evidence>
<dbReference type="InterPro" id="IPR013783">
    <property type="entry name" value="Ig-like_fold"/>
</dbReference>
<evidence type="ECO:0000313" key="1">
    <source>
        <dbReference type="EMBL" id="MEA5140458.1"/>
    </source>
</evidence>
<comment type="caution">
    <text evidence="1">The sequence shown here is derived from an EMBL/GenBank/DDBJ whole genome shotgun (WGS) entry which is preliminary data.</text>
</comment>
<gene>
    <name evidence="1" type="ORF">VB248_15000</name>
</gene>